<evidence type="ECO:0000313" key="3">
    <source>
        <dbReference type="EMBL" id="MEQ2214375.1"/>
    </source>
</evidence>
<comment type="caution">
    <text evidence="3">The sequence shown here is derived from an EMBL/GenBank/DDBJ whole genome shotgun (WGS) entry which is preliminary data.</text>
</comment>
<dbReference type="InterPro" id="IPR043451">
    <property type="entry name" value="Myocardin-like"/>
</dbReference>
<feature type="region of interest" description="Disordered" evidence="2">
    <location>
        <begin position="1"/>
        <end position="36"/>
    </location>
</feature>
<sequence length="340" mass="37102">KEEVQSSCSLSKSSPVLLQPKESLSAGAMDTSSMDKDQMLQEKDKQIEELTRMLRQKQRLVETLRSQLEQGKMAGGVVVKKEGTELSRTSSEVKLQTLIKASSIQTPMLPNGIVLTVKEEVEPEKGMEGVIKEEQAKKLTEPMQCSQETLLRLQQIHQLQLQQAEHQKQQLQPKQRQGQVKLQKDSEEPLSSQLRAGEHCTGNGRLEDFLESTTGAPLLCMEPDGGLTLIDDLHSQMLSTQSILDHPPSPMDTSDLGFSPHSTGLDFGDPTLDSMDWLDISMGTGGGGNVENGGVRGSGAACERDGGTSLTPLAPHTPPSVFSADFLDSTDLQLHWESCL</sequence>
<feature type="non-terminal residue" evidence="3">
    <location>
        <position position="1"/>
    </location>
</feature>
<evidence type="ECO:0000256" key="1">
    <source>
        <dbReference type="SAM" id="Coils"/>
    </source>
</evidence>
<accession>A0ABV0S1F2</accession>
<protein>
    <recommendedName>
        <fullName evidence="5">Megakaryoblastic leukemia 1</fullName>
    </recommendedName>
</protein>
<keyword evidence="1" id="KW-0175">Coiled coil</keyword>
<dbReference type="Proteomes" id="UP001434883">
    <property type="component" value="Unassembled WGS sequence"/>
</dbReference>
<evidence type="ECO:0008006" key="5">
    <source>
        <dbReference type="Google" id="ProtNLM"/>
    </source>
</evidence>
<feature type="region of interest" description="Disordered" evidence="2">
    <location>
        <begin position="167"/>
        <end position="202"/>
    </location>
</feature>
<feature type="region of interest" description="Disordered" evidence="2">
    <location>
        <begin position="288"/>
        <end position="317"/>
    </location>
</feature>
<feature type="compositionally biased region" description="Low complexity" evidence="2">
    <location>
        <begin position="1"/>
        <end position="14"/>
    </location>
</feature>
<dbReference type="EMBL" id="JAHRIN010067356">
    <property type="protein sequence ID" value="MEQ2214375.1"/>
    <property type="molecule type" value="Genomic_DNA"/>
</dbReference>
<feature type="compositionally biased region" description="Gly residues" evidence="2">
    <location>
        <begin position="288"/>
        <end position="297"/>
    </location>
</feature>
<feature type="compositionally biased region" description="Low complexity" evidence="2">
    <location>
        <begin position="167"/>
        <end position="179"/>
    </location>
</feature>
<feature type="coiled-coil region" evidence="1">
    <location>
        <begin position="36"/>
        <end position="67"/>
    </location>
</feature>
<evidence type="ECO:0000313" key="4">
    <source>
        <dbReference type="Proteomes" id="UP001434883"/>
    </source>
</evidence>
<dbReference type="PANTHER" id="PTHR22793">
    <property type="entry name" value="MYOCARDIN-RELATED TRANSCRIPTION FACTOR-RELATED"/>
    <property type="match status" value="1"/>
</dbReference>
<organism evidence="3 4">
    <name type="scientific">Xenoophorus captivus</name>
    <dbReference type="NCBI Taxonomy" id="1517983"/>
    <lineage>
        <taxon>Eukaryota</taxon>
        <taxon>Metazoa</taxon>
        <taxon>Chordata</taxon>
        <taxon>Craniata</taxon>
        <taxon>Vertebrata</taxon>
        <taxon>Euteleostomi</taxon>
        <taxon>Actinopterygii</taxon>
        <taxon>Neopterygii</taxon>
        <taxon>Teleostei</taxon>
        <taxon>Neoteleostei</taxon>
        <taxon>Acanthomorphata</taxon>
        <taxon>Ovalentaria</taxon>
        <taxon>Atherinomorphae</taxon>
        <taxon>Cyprinodontiformes</taxon>
        <taxon>Goodeidae</taxon>
        <taxon>Xenoophorus</taxon>
    </lineage>
</organism>
<gene>
    <name evidence="3" type="ORF">XENOCAPTIV_003681</name>
</gene>
<evidence type="ECO:0000256" key="2">
    <source>
        <dbReference type="SAM" id="MobiDB-lite"/>
    </source>
</evidence>
<keyword evidence="4" id="KW-1185">Reference proteome</keyword>
<proteinExistence type="predicted"/>
<reference evidence="3 4" key="1">
    <citation type="submission" date="2021-06" db="EMBL/GenBank/DDBJ databases">
        <authorList>
            <person name="Palmer J.M."/>
        </authorList>
    </citation>
    <scope>NUCLEOTIDE SEQUENCE [LARGE SCALE GENOMIC DNA]</scope>
    <source>
        <strain evidence="3 4">XC_2019</strain>
        <tissue evidence="3">Muscle</tissue>
    </source>
</reference>
<dbReference type="PANTHER" id="PTHR22793:SF6">
    <property type="entry name" value="MYOCARDIN-RELATED TRANSCRIPTION FACTOR A"/>
    <property type="match status" value="1"/>
</dbReference>
<name>A0ABV0S1F2_9TELE</name>